<dbReference type="GeneID" id="22111178"/>
<proteinExistence type="predicted"/>
<evidence type="ECO:0000313" key="1">
    <source>
        <dbReference type="EMBL" id="AIT14029.1"/>
    </source>
</evidence>
<gene>
    <name evidence="1" type="primary">138</name>
    <name evidence="1" type="ORF">PBI_121Q_138</name>
</gene>
<protein>
    <submittedName>
        <fullName evidence="1">Uncharacterized protein</fullName>
    </submittedName>
</protein>
<organism evidence="1 2">
    <name type="scientific">Escherichia phage 121Q</name>
    <dbReference type="NCBI Taxonomy" id="1555202"/>
    <lineage>
        <taxon>Viruses</taxon>
        <taxon>Duplodnaviria</taxon>
        <taxon>Heunggongvirae</taxon>
        <taxon>Uroviricota</taxon>
        <taxon>Caudoviricetes</taxon>
        <taxon>Asteriusvirus</taxon>
        <taxon>Asteriusvirus av121Q</taxon>
    </lineage>
</organism>
<dbReference type="KEGG" id="vg:22111178"/>
<dbReference type="EMBL" id="KM507819">
    <property type="protein sequence ID" value="AIT14029.1"/>
    <property type="molecule type" value="Genomic_DNA"/>
</dbReference>
<name>A0A097EX62_9CAUD</name>
<dbReference type="RefSeq" id="YP_009101726.1">
    <property type="nucleotide sequence ID" value="NC_025447.1"/>
</dbReference>
<evidence type="ECO:0000313" key="2">
    <source>
        <dbReference type="Proteomes" id="UP000029889"/>
    </source>
</evidence>
<accession>A0A097EX62</accession>
<dbReference type="Proteomes" id="UP000029889">
    <property type="component" value="Segment"/>
</dbReference>
<keyword evidence="2" id="KW-1185">Reference proteome</keyword>
<sequence>MKAKDLISILQKNPEADILIHASPYDDYAIGSCETAHSYQAGDTAVEESGEDFSESFDEDGKLLVPVIILS</sequence>
<reference evidence="1 2" key="1">
    <citation type="submission" date="2014-09" db="EMBL/GenBank/DDBJ databases">
        <authorList>
            <person name="Lapin J.S."/>
            <person name="Pope W.H."/>
            <person name="Hua J."/>
            <person name="Ford M.E."/>
            <person name="Conway J.F."/>
            <person name="Hatfull G.F."/>
            <person name="Hendrix R.W."/>
        </authorList>
    </citation>
    <scope>NUCLEOTIDE SEQUENCE [LARGE SCALE GENOMIC DNA]</scope>
</reference>